<accession>A0A2Z5JQN8</accession>
<dbReference type="KEGG" id="sata:C5746_14795"/>
<sequence>MAGPTVRRTGARPLCGEDGPLVRPYLVAYERQVAEARRRSRTLWIAVHAVDIGPRPRPLRRAEVAA</sequence>
<dbReference type="EMBL" id="CP027306">
    <property type="protein sequence ID" value="AXE82791.1"/>
    <property type="molecule type" value="Genomic_DNA"/>
</dbReference>
<name>A0A2Z5JQN8_STRAR</name>
<evidence type="ECO:0000313" key="1">
    <source>
        <dbReference type="EMBL" id="AXE82791.1"/>
    </source>
</evidence>
<protein>
    <submittedName>
        <fullName evidence="1">Uncharacterized protein</fullName>
    </submittedName>
</protein>
<gene>
    <name evidence="1" type="ORF">C5746_14795</name>
</gene>
<organism evidence="1 2">
    <name type="scientific">Streptomyces atratus</name>
    <dbReference type="NCBI Taxonomy" id="1893"/>
    <lineage>
        <taxon>Bacteria</taxon>
        <taxon>Bacillati</taxon>
        <taxon>Actinomycetota</taxon>
        <taxon>Actinomycetes</taxon>
        <taxon>Kitasatosporales</taxon>
        <taxon>Streptomycetaceae</taxon>
        <taxon>Streptomyces</taxon>
    </lineage>
</organism>
<proteinExistence type="predicted"/>
<evidence type="ECO:0000313" key="2">
    <source>
        <dbReference type="Proteomes" id="UP000252698"/>
    </source>
</evidence>
<dbReference type="Proteomes" id="UP000252698">
    <property type="component" value="Chromosome"/>
</dbReference>
<dbReference type="AlphaFoldDB" id="A0A2Z5JQN8"/>
<reference evidence="1 2" key="1">
    <citation type="journal article" date="2018" name="Front. Microbiol.">
        <title>Genome Sequencing of Streptomyces atratus SCSIOZH16 and Activation Production of Nocardamine via Metabolic Engineering.</title>
        <authorList>
            <person name="Li Y."/>
            <person name="Zhang C."/>
            <person name="Liu C."/>
            <person name="Ju J."/>
            <person name="Ma J."/>
        </authorList>
    </citation>
    <scope>NUCLEOTIDE SEQUENCE [LARGE SCALE GENOMIC DNA]</scope>
    <source>
        <strain evidence="1 2">SCSIO_ZH16</strain>
    </source>
</reference>